<dbReference type="PANTHER" id="PTHR32060:SF30">
    <property type="entry name" value="CARBOXY-TERMINAL PROCESSING PROTEASE CTPA"/>
    <property type="match status" value="1"/>
</dbReference>
<dbReference type="SUPFAM" id="SSF52096">
    <property type="entry name" value="ClpP/crotonase"/>
    <property type="match status" value="1"/>
</dbReference>
<comment type="caution">
    <text evidence="2">The sequence shown here is derived from an EMBL/GenBank/DDBJ whole genome shotgun (WGS) entry which is preliminary data.</text>
</comment>
<keyword evidence="2" id="KW-0378">Hydrolase</keyword>
<dbReference type="GO" id="GO:0007165">
    <property type="term" value="P:signal transduction"/>
    <property type="evidence" value="ECO:0007669"/>
    <property type="project" value="TreeGrafter"/>
</dbReference>
<dbReference type="PANTHER" id="PTHR32060">
    <property type="entry name" value="TAIL-SPECIFIC PROTEASE"/>
    <property type="match status" value="1"/>
</dbReference>
<dbReference type="EMBL" id="PYGE01000011">
    <property type="protein sequence ID" value="PSL02099.1"/>
    <property type="molecule type" value="Genomic_DNA"/>
</dbReference>
<feature type="domain" description="Tail specific protease" evidence="1">
    <location>
        <begin position="250"/>
        <end position="447"/>
    </location>
</feature>
<sequence length="447" mass="48574">MLPSFHRPVLWRLDHLPDRDDVLPLLELEAAEFTAVLGQPVRFHRADDGDRETDVWDVAVAPDVGSPRLECDPESRRLALTVPDPSAFGDGVNLLHSLAHSASTMVSDTETKTCADAFDRIHAEVANIYPSFGLRDLDWGVITERYEYVRDLDGDEFWAHAARWVAELGDAHTQLIFPGPRFHPPYVAEMIHPDGAVLRKVPEDSAAWAVGVRPGHTMVVDDPAAWLRTVGASPQQHALIAARRFMAMSAKTRDFTATASDGTERSWTETRRARPSVAADGNWIRIAAFTPDVPEQLHEALAGAHPDGELTLDLRGNTGGSLVAAAQARRLFVRDETPFGSVAFTTGRGDLAAAVDLRTSPDPDAWPGTVRVLVDAMTYSAAEDFLHPLVGAPHVSIAGGPTGGGSGRPHTRLLKDGARLAVSTAITYTRDGRPIEYRGIQPTRSLP</sequence>
<proteinExistence type="predicted"/>
<dbReference type="Gene3D" id="2.30.42.10">
    <property type="match status" value="1"/>
</dbReference>
<dbReference type="InterPro" id="IPR005151">
    <property type="entry name" value="Tail-specific_protease"/>
</dbReference>
<gene>
    <name evidence="2" type="ORF">CLV30_11154</name>
</gene>
<dbReference type="GO" id="GO:0006508">
    <property type="term" value="P:proteolysis"/>
    <property type="evidence" value="ECO:0007669"/>
    <property type="project" value="UniProtKB-KW"/>
</dbReference>
<dbReference type="InterPro" id="IPR036034">
    <property type="entry name" value="PDZ_sf"/>
</dbReference>
<dbReference type="SMART" id="SM00245">
    <property type="entry name" value="TSPc"/>
    <property type="match status" value="1"/>
</dbReference>
<dbReference type="OrthoDB" id="3670998at2"/>
<dbReference type="GO" id="GO:0008236">
    <property type="term" value="F:serine-type peptidase activity"/>
    <property type="evidence" value="ECO:0007669"/>
    <property type="project" value="InterPro"/>
</dbReference>
<dbReference type="Gene3D" id="3.30.750.44">
    <property type="match status" value="1"/>
</dbReference>
<evidence type="ECO:0000259" key="1">
    <source>
        <dbReference type="SMART" id="SM00245"/>
    </source>
</evidence>
<accession>A0A2P8DXZ5</accession>
<keyword evidence="2" id="KW-0645">Protease</keyword>
<dbReference type="AlphaFoldDB" id="A0A2P8DXZ5"/>
<dbReference type="Proteomes" id="UP000243528">
    <property type="component" value="Unassembled WGS sequence"/>
</dbReference>
<evidence type="ECO:0000313" key="2">
    <source>
        <dbReference type="EMBL" id="PSL02099.1"/>
    </source>
</evidence>
<organism evidence="2 3">
    <name type="scientific">Haloactinopolyspora alba</name>
    <dbReference type="NCBI Taxonomy" id="648780"/>
    <lineage>
        <taxon>Bacteria</taxon>
        <taxon>Bacillati</taxon>
        <taxon>Actinomycetota</taxon>
        <taxon>Actinomycetes</taxon>
        <taxon>Jiangellales</taxon>
        <taxon>Jiangellaceae</taxon>
        <taxon>Haloactinopolyspora</taxon>
    </lineage>
</organism>
<dbReference type="Pfam" id="PF03572">
    <property type="entry name" value="Peptidase_S41"/>
    <property type="match status" value="1"/>
</dbReference>
<protein>
    <submittedName>
        <fullName evidence="2">Carboxyl-terminal processing protease</fullName>
    </submittedName>
</protein>
<name>A0A2P8DXZ5_9ACTN</name>
<dbReference type="InterPro" id="IPR029045">
    <property type="entry name" value="ClpP/crotonase-like_dom_sf"/>
</dbReference>
<dbReference type="GO" id="GO:0030288">
    <property type="term" value="C:outer membrane-bounded periplasmic space"/>
    <property type="evidence" value="ECO:0007669"/>
    <property type="project" value="TreeGrafter"/>
</dbReference>
<dbReference type="RefSeq" id="WP_106538113.1">
    <property type="nucleotide sequence ID" value="NZ_PYGE01000011.1"/>
</dbReference>
<reference evidence="2 3" key="1">
    <citation type="submission" date="2018-03" db="EMBL/GenBank/DDBJ databases">
        <title>Genomic Encyclopedia of Archaeal and Bacterial Type Strains, Phase II (KMG-II): from individual species to whole genera.</title>
        <authorList>
            <person name="Goeker M."/>
        </authorList>
    </citation>
    <scope>NUCLEOTIDE SEQUENCE [LARGE SCALE GENOMIC DNA]</scope>
    <source>
        <strain evidence="2 3">DSM 45211</strain>
    </source>
</reference>
<dbReference type="GO" id="GO:0004175">
    <property type="term" value="F:endopeptidase activity"/>
    <property type="evidence" value="ECO:0007669"/>
    <property type="project" value="TreeGrafter"/>
</dbReference>
<evidence type="ECO:0000313" key="3">
    <source>
        <dbReference type="Proteomes" id="UP000243528"/>
    </source>
</evidence>
<keyword evidence="3" id="KW-1185">Reference proteome</keyword>
<dbReference type="Gene3D" id="3.90.226.10">
    <property type="entry name" value="2-enoyl-CoA Hydratase, Chain A, domain 1"/>
    <property type="match status" value="1"/>
</dbReference>